<keyword evidence="3" id="KW-1185">Reference proteome</keyword>
<sequence length="379" mass="42644">MDSGEEWAELEPFFFDEAEALTDHARRAPREKLKAQRRQKMMTTLDRIRQYDPKIGRVIYNKIDFVDLRSFDHDEESPLGPMRDTEASIDMVGDSVCKEGKKQLVVQGDHESLNDALSVNVSEKLFVPCNSANVLSVKIVSSDVGFPIQVYGTVIARDMLDRKCVYLFRCDRDHSHIVLNKDEELILTGPKRGLALIDAIYIEVDLKIKGEGKRKKDKQLSKGYLTLSGLARHFRDEMEVESYTLESMLSTVVVMCAVEKRAVEATIAIEVVQGKFYGEITACTTNILDSIVLHDSKLISAAMTGGALPMLRRVVAVGLMEKLIVTITPAGVCKAERERTIKFTPRVNNRDQAEITCGSLKMHVKVTWSIVSRLYLDLD</sequence>
<dbReference type="AlphaFoldDB" id="A0A5J9SL06"/>
<feature type="domain" description="DUF6598" evidence="1">
    <location>
        <begin position="132"/>
        <end position="366"/>
    </location>
</feature>
<dbReference type="PANTHER" id="PTHR33065:SF206">
    <property type="entry name" value="OS12G0619700 PROTEIN"/>
    <property type="match status" value="1"/>
</dbReference>
<dbReference type="Gramene" id="TVT99660">
    <property type="protein sequence ID" value="TVT99660"/>
    <property type="gene ID" value="EJB05_54949"/>
</dbReference>
<gene>
    <name evidence="2" type="ORF">EJB05_54949</name>
</gene>
<dbReference type="Proteomes" id="UP000324897">
    <property type="component" value="Unassembled WGS sequence"/>
</dbReference>
<dbReference type="OrthoDB" id="631772at2759"/>
<evidence type="ECO:0000313" key="2">
    <source>
        <dbReference type="EMBL" id="TVT99660.1"/>
    </source>
</evidence>
<evidence type="ECO:0000313" key="3">
    <source>
        <dbReference type="Proteomes" id="UP000324897"/>
    </source>
</evidence>
<reference evidence="2 3" key="1">
    <citation type="journal article" date="2019" name="Sci. Rep.">
        <title>A high-quality genome of Eragrostis curvula grass provides insights into Poaceae evolution and supports new strategies to enhance forage quality.</title>
        <authorList>
            <person name="Carballo J."/>
            <person name="Santos B.A.C.M."/>
            <person name="Zappacosta D."/>
            <person name="Garbus I."/>
            <person name="Selva J.P."/>
            <person name="Gallo C.A."/>
            <person name="Diaz A."/>
            <person name="Albertini E."/>
            <person name="Caccamo M."/>
            <person name="Echenique V."/>
        </authorList>
    </citation>
    <scope>NUCLEOTIDE SEQUENCE [LARGE SCALE GENOMIC DNA]</scope>
    <source>
        <strain evidence="3">cv. Victoria</strain>
        <tissue evidence="2">Leaf</tissue>
    </source>
</reference>
<accession>A0A5J9SL06</accession>
<dbReference type="InterPro" id="IPR046533">
    <property type="entry name" value="DUF6598"/>
</dbReference>
<dbReference type="EMBL" id="RWGY01000689">
    <property type="protein sequence ID" value="TVT99660.1"/>
    <property type="molecule type" value="Genomic_DNA"/>
</dbReference>
<dbReference type="Pfam" id="PF20241">
    <property type="entry name" value="DUF6598"/>
    <property type="match status" value="1"/>
</dbReference>
<proteinExistence type="predicted"/>
<evidence type="ECO:0000259" key="1">
    <source>
        <dbReference type="Pfam" id="PF20241"/>
    </source>
</evidence>
<comment type="caution">
    <text evidence="2">The sequence shown here is derived from an EMBL/GenBank/DDBJ whole genome shotgun (WGS) entry which is preliminary data.</text>
</comment>
<feature type="non-terminal residue" evidence="2">
    <location>
        <position position="1"/>
    </location>
</feature>
<protein>
    <recommendedName>
        <fullName evidence="1">DUF6598 domain-containing protein</fullName>
    </recommendedName>
</protein>
<organism evidence="2 3">
    <name type="scientific">Eragrostis curvula</name>
    <name type="common">weeping love grass</name>
    <dbReference type="NCBI Taxonomy" id="38414"/>
    <lineage>
        <taxon>Eukaryota</taxon>
        <taxon>Viridiplantae</taxon>
        <taxon>Streptophyta</taxon>
        <taxon>Embryophyta</taxon>
        <taxon>Tracheophyta</taxon>
        <taxon>Spermatophyta</taxon>
        <taxon>Magnoliopsida</taxon>
        <taxon>Liliopsida</taxon>
        <taxon>Poales</taxon>
        <taxon>Poaceae</taxon>
        <taxon>PACMAD clade</taxon>
        <taxon>Chloridoideae</taxon>
        <taxon>Eragrostideae</taxon>
        <taxon>Eragrostidinae</taxon>
        <taxon>Eragrostis</taxon>
    </lineage>
</organism>
<name>A0A5J9SL06_9POAL</name>
<dbReference type="PANTHER" id="PTHR33065">
    <property type="entry name" value="OS07G0486400 PROTEIN"/>
    <property type="match status" value="1"/>
</dbReference>